<sequence length="215" mass="24357">MKSLSDENENGMLDTSIHCCLPLPFLLSLSLPLLPSPWSFTAAEFAVYNPGDSDSDSSDEIPDYYQPISSHNGGGNDDENLDSDSNSNEPNINGYHTIHPHSHSSLSNGHDYQNRIRSLNLISEDQEERESEEHEEEEEEAERRRAESDWAIRRAFEEDESRRNAPLPAENAVRVMEAMRGVSFSGLAPDWASRIPEDRWLDQVRRLRQPPHSAA</sequence>
<protein>
    <submittedName>
        <fullName evidence="2">Uncharacterized protein</fullName>
    </submittedName>
</protein>
<name>A0A9Q1QH45_9CARY</name>
<gene>
    <name evidence="2" type="ORF">Cgig2_023985</name>
</gene>
<feature type="compositionally biased region" description="Acidic residues" evidence="1">
    <location>
        <begin position="124"/>
        <end position="140"/>
    </location>
</feature>
<dbReference type="Proteomes" id="UP001153076">
    <property type="component" value="Unassembled WGS sequence"/>
</dbReference>
<dbReference type="PANTHER" id="PTHR37175">
    <property type="entry name" value="BNAA08G28800D PROTEIN"/>
    <property type="match status" value="1"/>
</dbReference>
<evidence type="ECO:0000256" key="1">
    <source>
        <dbReference type="SAM" id="MobiDB-lite"/>
    </source>
</evidence>
<evidence type="ECO:0000313" key="3">
    <source>
        <dbReference type="Proteomes" id="UP001153076"/>
    </source>
</evidence>
<dbReference type="Pfam" id="PF06910">
    <property type="entry name" value="MEA1"/>
    <property type="match status" value="1"/>
</dbReference>
<reference evidence="2" key="1">
    <citation type="submission" date="2022-04" db="EMBL/GenBank/DDBJ databases">
        <title>Carnegiea gigantea Genome sequencing and assembly v2.</title>
        <authorList>
            <person name="Copetti D."/>
            <person name="Sanderson M.J."/>
            <person name="Burquez A."/>
            <person name="Wojciechowski M.F."/>
        </authorList>
    </citation>
    <scope>NUCLEOTIDE SEQUENCE</scope>
    <source>
        <strain evidence="2">SGP5-SGP5p</strain>
        <tissue evidence="2">Aerial part</tissue>
    </source>
</reference>
<accession>A0A9Q1QH45</accession>
<feature type="region of interest" description="Disordered" evidence="1">
    <location>
        <begin position="51"/>
        <end position="110"/>
    </location>
</feature>
<keyword evidence="3" id="KW-1185">Reference proteome</keyword>
<organism evidence="2 3">
    <name type="scientific">Carnegiea gigantea</name>
    <dbReference type="NCBI Taxonomy" id="171969"/>
    <lineage>
        <taxon>Eukaryota</taxon>
        <taxon>Viridiplantae</taxon>
        <taxon>Streptophyta</taxon>
        <taxon>Embryophyta</taxon>
        <taxon>Tracheophyta</taxon>
        <taxon>Spermatophyta</taxon>
        <taxon>Magnoliopsida</taxon>
        <taxon>eudicotyledons</taxon>
        <taxon>Gunneridae</taxon>
        <taxon>Pentapetalae</taxon>
        <taxon>Caryophyllales</taxon>
        <taxon>Cactineae</taxon>
        <taxon>Cactaceae</taxon>
        <taxon>Cactoideae</taxon>
        <taxon>Echinocereeae</taxon>
        <taxon>Carnegiea</taxon>
    </lineage>
</organism>
<dbReference type="AlphaFoldDB" id="A0A9Q1QH45"/>
<proteinExistence type="predicted"/>
<feature type="region of interest" description="Disordered" evidence="1">
    <location>
        <begin position="123"/>
        <end position="150"/>
    </location>
</feature>
<comment type="caution">
    <text evidence="2">The sequence shown here is derived from an EMBL/GenBank/DDBJ whole genome shotgun (WGS) entry which is preliminary data.</text>
</comment>
<evidence type="ECO:0000313" key="2">
    <source>
        <dbReference type="EMBL" id="KAJ8440220.1"/>
    </source>
</evidence>
<dbReference type="PANTHER" id="PTHR37175:SF1">
    <property type="entry name" value="CONSTANS-LIKE PROTEIN-RELATED"/>
    <property type="match status" value="1"/>
</dbReference>
<feature type="compositionally biased region" description="Basic and acidic residues" evidence="1">
    <location>
        <begin position="141"/>
        <end position="150"/>
    </location>
</feature>
<dbReference type="EMBL" id="JAKOGI010000196">
    <property type="protein sequence ID" value="KAJ8440220.1"/>
    <property type="molecule type" value="Genomic_DNA"/>
</dbReference>
<feature type="compositionally biased region" description="Acidic residues" evidence="1">
    <location>
        <begin position="53"/>
        <end position="62"/>
    </location>
</feature>
<dbReference type="OrthoDB" id="1933769at2759"/>